<evidence type="ECO:0000256" key="1">
    <source>
        <dbReference type="SAM" id="Phobius"/>
    </source>
</evidence>
<feature type="domain" description="Cohesin" evidence="3">
    <location>
        <begin position="33"/>
        <end position="143"/>
    </location>
</feature>
<comment type="caution">
    <text evidence="4">The sequence shown here is derived from an EMBL/GenBank/DDBJ whole genome shotgun (WGS) entry which is preliminary data.</text>
</comment>
<evidence type="ECO:0000313" key="4">
    <source>
        <dbReference type="EMBL" id="OGE30714.1"/>
    </source>
</evidence>
<proteinExistence type="predicted"/>
<keyword evidence="1" id="KW-0472">Membrane</keyword>
<keyword evidence="2" id="KW-0732">Signal</keyword>
<dbReference type="Proteomes" id="UP000176902">
    <property type="component" value="Unassembled WGS sequence"/>
</dbReference>
<protein>
    <recommendedName>
        <fullName evidence="3">Cohesin domain-containing protein</fullName>
    </recommendedName>
</protein>
<name>A0A1F5JPW5_9BACT</name>
<dbReference type="EMBL" id="MFCV01000044">
    <property type="protein sequence ID" value="OGE30714.1"/>
    <property type="molecule type" value="Genomic_DNA"/>
</dbReference>
<sequence length="237" mass="24063">MKRIIQLLVVSYWLLVSPAAVLAASLSLSPASGTFNKGCNFSLQIVLDTGSAQTDGTDAIVTYDQSKFSATSISSGSIYPDYPGNNIDDTTGKLTVSGLASVSSPFTGKGTLATVNFTVKENAGPGVSQMKFDFNANDKTNTTDSNVVERGTVADVLSSVVNGNYTIGSGTTCAAATTSTTPKPGVNTSTASGAVTAPTIDDIVGKGEDTGATELTFTLAIIGSILTILGILGLALL</sequence>
<dbReference type="SUPFAM" id="SSF49384">
    <property type="entry name" value="Carbohydrate-binding domain"/>
    <property type="match status" value="1"/>
</dbReference>
<feature type="chain" id="PRO_5009519044" description="Cohesin domain-containing protein" evidence="2">
    <location>
        <begin position="24"/>
        <end position="237"/>
    </location>
</feature>
<organism evidence="4 5">
    <name type="scientific">Candidatus Daviesbacteria bacterium RIFCSPHIGHO2_02_FULL_36_13</name>
    <dbReference type="NCBI Taxonomy" id="1797768"/>
    <lineage>
        <taxon>Bacteria</taxon>
        <taxon>Candidatus Daviesiibacteriota</taxon>
    </lineage>
</organism>
<reference evidence="4 5" key="1">
    <citation type="journal article" date="2016" name="Nat. Commun.">
        <title>Thousands of microbial genomes shed light on interconnected biogeochemical processes in an aquifer system.</title>
        <authorList>
            <person name="Anantharaman K."/>
            <person name="Brown C.T."/>
            <person name="Hug L.A."/>
            <person name="Sharon I."/>
            <person name="Castelle C.J."/>
            <person name="Probst A.J."/>
            <person name="Thomas B.C."/>
            <person name="Singh A."/>
            <person name="Wilkins M.J."/>
            <person name="Karaoz U."/>
            <person name="Brodie E.L."/>
            <person name="Williams K.H."/>
            <person name="Hubbard S.S."/>
            <person name="Banfield J.F."/>
        </authorList>
    </citation>
    <scope>NUCLEOTIDE SEQUENCE [LARGE SCALE GENOMIC DNA]</scope>
</reference>
<dbReference type="Pfam" id="PF00963">
    <property type="entry name" value="Cohesin"/>
    <property type="match status" value="1"/>
</dbReference>
<evidence type="ECO:0000259" key="3">
    <source>
        <dbReference type="Pfam" id="PF00963"/>
    </source>
</evidence>
<dbReference type="AlphaFoldDB" id="A0A1F5JPW5"/>
<feature type="signal peptide" evidence="2">
    <location>
        <begin position="1"/>
        <end position="23"/>
    </location>
</feature>
<evidence type="ECO:0000256" key="2">
    <source>
        <dbReference type="SAM" id="SignalP"/>
    </source>
</evidence>
<feature type="transmembrane region" description="Helical" evidence="1">
    <location>
        <begin position="215"/>
        <end position="236"/>
    </location>
</feature>
<dbReference type="InterPro" id="IPR002102">
    <property type="entry name" value="Cohesin_dom"/>
</dbReference>
<dbReference type="GO" id="GO:0000272">
    <property type="term" value="P:polysaccharide catabolic process"/>
    <property type="evidence" value="ECO:0007669"/>
    <property type="project" value="InterPro"/>
</dbReference>
<dbReference type="Gene3D" id="2.60.40.680">
    <property type="match status" value="1"/>
</dbReference>
<dbReference type="InterPro" id="IPR008965">
    <property type="entry name" value="CBM2/CBM3_carb-bd_dom_sf"/>
</dbReference>
<keyword evidence="1" id="KW-1133">Transmembrane helix</keyword>
<accession>A0A1F5JPW5</accession>
<dbReference type="STRING" id="1797768.A3C59_03290"/>
<dbReference type="GO" id="GO:0030246">
    <property type="term" value="F:carbohydrate binding"/>
    <property type="evidence" value="ECO:0007669"/>
    <property type="project" value="InterPro"/>
</dbReference>
<keyword evidence="1" id="KW-0812">Transmembrane</keyword>
<evidence type="ECO:0000313" key="5">
    <source>
        <dbReference type="Proteomes" id="UP000176902"/>
    </source>
</evidence>
<gene>
    <name evidence="4" type="ORF">A3C59_03290</name>
</gene>